<proteinExistence type="predicted"/>
<sequence>MASKARESLSGPSFLSPFLPLAFIHLQQETAATIQCNVTPFCIYQFQPLSPFVTSAILFLPNTSHLTHYLLPTCAHEELTTQTVKYFQILEFCFHFQEL</sequence>
<dbReference type="EMBL" id="GISG01088715">
    <property type="protein sequence ID" value="MBA4633894.1"/>
    <property type="molecule type" value="Transcribed_RNA"/>
</dbReference>
<dbReference type="EMBL" id="GISG01088713">
    <property type="protein sequence ID" value="MBA4633893.1"/>
    <property type="molecule type" value="Transcribed_RNA"/>
</dbReference>
<organism evidence="1">
    <name type="scientific">Opuntia streptacantha</name>
    <name type="common">Prickly pear cactus</name>
    <name type="synonym">Opuntia cardona</name>
    <dbReference type="NCBI Taxonomy" id="393608"/>
    <lineage>
        <taxon>Eukaryota</taxon>
        <taxon>Viridiplantae</taxon>
        <taxon>Streptophyta</taxon>
        <taxon>Embryophyta</taxon>
        <taxon>Tracheophyta</taxon>
        <taxon>Spermatophyta</taxon>
        <taxon>Magnoliopsida</taxon>
        <taxon>eudicotyledons</taxon>
        <taxon>Gunneridae</taxon>
        <taxon>Pentapetalae</taxon>
        <taxon>Caryophyllales</taxon>
        <taxon>Cactineae</taxon>
        <taxon>Cactaceae</taxon>
        <taxon>Opuntioideae</taxon>
        <taxon>Opuntia</taxon>
    </lineage>
</organism>
<name>A0A7C8Z554_OPUST</name>
<dbReference type="EMBL" id="GISG01088707">
    <property type="protein sequence ID" value="MBA4633891.1"/>
    <property type="molecule type" value="Transcribed_RNA"/>
</dbReference>
<dbReference type="AlphaFoldDB" id="A0A7C8Z554"/>
<evidence type="ECO:0000313" key="1">
    <source>
        <dbReference type="EMBL" id="MBA4633891.1"/>
    </source>
</evidence>
<reference evidence="1" key="2">
    <citation type="submission" date="2020-07" db="EMBL/GenBank/DDBJ databases">
        <authorList>
            <person name="Vera ALvarez R."/>
            <person name="Arias-Moreno D.M."/>
            <person name="Jimenez-Jacinto V."/>
            <person name="Jimenez-Bremont J.F."/>
            <person name="Swaminathan K."/>
            <person name="Moose S.P."/>
            <person name="Guerrero-Gonzalez M.L."/>
            <person name="Marino-Ramirez L."/>
            <person name="Landsman D."/>
            <person name="Rodriguez-Kessler M."/>
            <person name="Delgado-Sanchez P."/>
        </authorList>
    </citation>
    <scope>NUCLEOTIDE SEQUENCE</scope>
    <source>
        <tissue evidence="1">Cladode</tissue>
    </source>
</reference>
<reference evidence="1" key="1">
    <citation type="journal article" date="2013" name="J. Plant Res.">
        <title>Effect of fungi and light on seed germination of three Opuntia species from semiarid lands of central Mexico.</title>
        <authorList>
            <person name="Delgado-Sanchez P."/>
            <person name="Jimenez-Bremont J.F."/>
            <person name="Guerrero-Gonzalez Mde L."/>
            <person name="Flores J."/>
        </authorList>
    </citation>
    <scope>NUCLEOTIDE SEQUENCE</scope>
    <source>
        <tissue evidence="1">Cladode</tissue>
    </source>
</reference>
<protein>
    <submittedName>
        <fullName evidence="1">Uncharacterized protein</fullName>
    </submittedName>
</protein>
<accession>A0A7C8Z554</accession>